<dbReference type="EMBL" id="CP034759">
    <property type="protein sequence ID" value="QBG36514.1"/>
    <property type="molecule type" value="Genomic_DNA"/>
</dbReference>
<evidence type="ECO:0000313" key="1">
    <source>
        <dbReference type="EMBL" id="QBG36514.1"/>
    </source>
</evidence>
<keyword evidence="2" id="KW-1185">Reference proteome</keyword>
<reference evidence="1 2" key="1">
    <citation type="submission" date="2018-12" db="EMBL/GenBank/DDBJ databases">
        <title>Complete genome of Litorilituus sediminis.</title>
        <authorList>
            <person name="Liu A."/>
            <person name="Rong J."/>
        </authorList>
    </citation>
    <scope>NUCLEOTIDE SEQUENCE [LARGE SCALE GENOMIC DNA]</scope>
    <source>
        <strain evidence="1 2">JCM 17549</strain>
    </source>
</reference>
<dbReference type="RefSeq" id="WP_130602736.1">
    <property type="nucleotide sequence ID" value="NZ_CP034759.1"/>
</dbReference>
<dbReference type="Gene3D" id="2.60.40.10">
    <property type="entry name" value="Immunoglobulins"/>
    <property type="match status" value="1"/>
</dbReference>
<protein>
    <recommendedName>
        <fullName evidence="3">BACON domain-containing protein</fullName>
    </recommendedName>
</protein>
<dbReference type="KEGG" id="lsd:EMK97_12695"/>
<sequence length="662" mass="72559">MKGQIHHIFYAFIIMSMALLLQSCGSSSDDRVFSISADTSSASFSNEVAQESSDSVAIKVNFVGDGILVGFPPETSPVPWLTYRAENVTDSSATIHLEVINANRLPPDSYQTKIRIATTNNDATKFAETEVDVSLLVWQLTTDTDKLNYSATLGDSELASQTISITSKQNDWLASTDANWLTLDTHSGSGDGVITVSADPTGFVESGVQSAKVILTEATSGDSKTIDVDLALDNIYFYTDKPSIALSKTMTVSSLDETITIKNVGENQYPWQAATDAPWLTLTPISATQLRIQADSDIAASNAISHAEINISAVDDMAVMAQTIQVSLFNSEQEFSNQVLEPLNVADDAMVSSPNMPYFYIAHKHNLLTYHQYSGELISTLAVSPENSLLEQLIIHPTGEYLLAKALVTTTTENGSTKETIHRYRITLADNSITEITDANIQLEPLAIIPISGRYYVITQALEFANENLQRLFWDGANAFVTSNIDIAKQANTLFALNPNAGTFNRYTMQANDFGELALTAELTHEYRPESLAEGQVIRDFTVSNDESQLYLISDNSEWLSFDGSNFTDNGLLESNENVVSLFIVKSNDDLPHYVRIDPSVADGFYVDKYDNQQMITSTTLTQGRQPSSVQLTQDGQRIILNVNSAATPELDSRVELVNIEP</sequence>
<proteinExistence type="predicted"/>
<evidence type="ECO:0008006" key="3">
    <source>
        <dbReference type="Google" id="ProtNLM"/>
    </source>
</evidence>
<name>A0A4P6P519_9GAMM</name>
<dbReference type="OrthoDB" id="6218042at2"/>
<accession>A0A4P6P519</accession>
<evidence type="ECO:0000313" key="2">
    <source>
        <dbReference type="Proteomes" id="UP000290244"/>
    </source>
</evidence>
<dbReference type="PROSITE" id="PS51257">
    <property type="entry name" value="PROKAR_LIPOPROTEIN"/>
    <property type="match status" value="1"/>
</dbReference>
<dbReference type="InterPro" id="IPR013783">
    <property type="entry name" value="Ig-like_fold"/>
</dbReference>
<gene>
    <name evidence="1" type="ORF">EMK97_12695</name>
</gene>
<dbReference type="AlphaFoldDB" id="A0A4P6P519"/>
<organism evidence="1 2">
    <name type="scientific">Litorilituus sediminis</name>
    <dbReference type="NCBI Taxonomy" id="718192"/>
    <lineage>
        <taxon>Bacteria</taxon>
        <taxon>Pseudomonadati</taxon>
        <taxon>Pseudomonadota</taxon>
        <taxon>Gammaproteobacteria</taxon>
        <taxon>Alteromonadales</taxon>
        <taxon>Colwelliaceae</taxon>
        <taxon>Litorilituus</taxon>
    </lineage>
</organism>
<dbReference type="Proteomes" id="UP000290244">
    <property type="component" value="Chromosome"/>
</dbReference>
<dbReference type="SUPFAM" id="SSF82171">
    <property type="entry name" value="DPP6 N-terminal domain-like"/>
    <property type="match status" value="1"/>
</dbReference>